<name>A0A1M5SEM2_9RHOB</name>
<dbReference type="Pfam" id="PF02817">
    <property type="entry name" value="E3_binding"/>
    <property type="match status" value="1"/>
</dbReference>
<evidence type="ECO:0000256" key="1">
    <source>
        <dbReference type="ARBA" id="ARBA00001938"/>
    </source>
</evidence>
<dbReference type="PANTHER" id="PTHR43178">
    <property type="entry name" value="DIHYDROLIPOAMIDE ACETYLTRANSFERASE COMPONENT OF PYRUVATE DEHYDROGENASE COMPLEX"/>
    <property type="match status" value="1"/>
</dbReference>
<dbReference type="GO" id="GO:0016407">
    <property type="term" value="F:acetyltransferase activity"/>
    <property type="evidence" value="ECO:0007669"/>
    <property type="project" value="TreeGrafter"/>
</dbReference>
<dbReference type="Proteomes" id="UP000184221">
    <property type="component" value="Unassembled WGS sequence"/>
</dbReference>
<dbReference type="PRINTS" id="PR00111">
    <property type="entry name" value="ABHYDROLASE"/>
</dbReference>
<evidence type="ECO:0000256" key="5">
    <source>
        <dbReference type="ARBA" id="ARBA00023315"/>
    </source>
</evidence>
<evidence type="ECO:0000256" key="2">
    <source>
        <dbReference type="ARBA" id="ARBA00007317"/>
    </source>
</evidence>
<keyword evidence="9" id="KW-0670">Pyruvate</keyword>
<accession>A0A1M5SEM2</accession>
<dbReference type="InterPro" id="IPR000073">
    <property type="entry name" value="AB_hydrolase_1"/>
</dbReference>
<dbReference type="PROSITE" id="PS51826">
    <property type="entry name" value="PSBD"/>
    <property type="match status" value="1"/>
</dbReference>
<evidence type="ECO:0000313" key="9">
    <source>
        <dbReference type="EMBL" id="SHH36363.1"/>
    </source>
</evidence>
<dbReference type="STRING" id="996342.SAMN05443551_2091"/>
<evidence type="ECO:0000259" key="8">
    <source>
        <dbReference type="PROSITE" id="PS51826"/>
    </source>
</evidence>
<dbReference type="GO" id="GO:0005737">
    <property type="term" value="C:cytoplasm"/>
    <property type="evidence" value="ECO:0007669"/>
    <property type="project" value="TreeGrafter"/>
</dbReference>
<evidence type="ECO:0000259" key="7">
    <source>
        <dbReference type="PROSITE" id="PS50968"/>
    </source>
</evidence>
<keyword evidence="10" id="KW-1185">Reference proteome</keyword>
<dbReference type="SUPFAM" id="SSF51230">
    <property type="entry name" value="Single hybrid motif"/>
    <property type="match status" value="1"/>
</dbReference>
<dbReference type="SUPFAM" id="SSF53474">
    <property type="entry name" value="alpha/beta-Hydrolases"/>
    <property type="match status" value="1"/>
</dbReference>
<keyword evidence="5" id="KW-0012">Acyltransferase</keyword>
<dbReference type="PANTHER" id="PTHR43178:SF5">
    <property type="entry name" value="LIPOAMIDE ACYLTRANSFERASE COMPONENT OF BRANCHED-CHAIN ALPHA-KETO ACID DEHYDROGENASE COMPLEX, MITOCHONDRIAL"/>
    <property type="match status" value="1"/>
</dbReference>
<keyword evidence="4 9" id="KW-0808">Transferase</keyword>
<dbReference type="GO" id="GO:0031405">
    <property type="term" value="F:lipoic acid binding"/>
    <property type="evidence" value="ECO:0007669"/>
    <property type="project" value="TreeGrafter"/>
</dbReference>
<dbReference type="AlphaFoldDB" id="A0A1M5SEM2"/>
<comment type="similarity">
    <text evidence="2">Belongs to the 2-oxoacid dehydrogenase family.</text>
</comment>
<dbReference type="RefSeq" id="WP_084066178.1">
    <property type="nucleotide sequence ID" value="NZ_FQXC01000002.1"/>
</dbReference>
<evidence type="ECO:0000256" key="6">
    <source>
        <dbReference type="SAM" id="MobiDB-lite"/>
    </source>
</evidence>
<comment type="subunit">
    <text evidence="3">Forms a 24-polypeptide structural core with octahedral symmetry.</text>
</comment>
<dbReference type="Pfam" id="PF12697">
    <property type="entry name" value="Abhydrolase_6"/>
    <property type="match status" value="1"/>
</dbReference>
<evidence type="ECO:0000313" key="10">
    <source>
        <dbReference type="Proteomes" id="UP000184221"/>
    </source>
</evidence>
<dbReference type="InterPro" id="IPR050743">
    <property type="entry name" value="2-oxoacid_DH_E2_comp"/>
</dbReference>
<dbReference type="PROSITE" id="PS50968">
    <property type="entry name" value="BIOTINYL_LIPOYL"/>
    <property type="match status" value="1"/>
</dbReference>
<evidence type="ECO:0000256" key="4">
    <source>
        <dbReference type="ARBA" id="ARBA00022679"/>
    </source>
</evidence>
<organism evidence="9 10">
    <name type="scientific">Marivita hallyeonensis</name>
    <dbReference type="NCBI Taxonomy" id="996342"/>
    <lineage>
        <taxon>Bacteria</taxon>
        <taxon>Pseudomonadati</taxon>
        <taxon>Pseudomonadota</taxon>
        <taxon>Alphaproteobacteria</taxon>
        <taxon>Rhodobacterales</taxon>
        <taxon>Roseobacteraceae</taxon>
        <taxon>Marivita</taxon>
    </lineage>
</organism>
<feature type="domain" description="Lipoyl-binding" evidence="7">
    <location>
        <begin position="6"/>
        <end position="81"/>
    </location>
</feature>
<sequence>MSTVTKLTLPMPRLGETMEEGTIAEWLVQPGQAFKRGDPLLEVETDKTMVEYPALGAGTLVETLVAPGDVVDVGTPIAVIETADAWDGIEEPDTAGPEPDAAEDTRPSPVAQAARSDTSLTRATPLARRIAEQNEISLDTVTGTGRRGRIEADDVRALLSDVRTPRPVANGDTTRPVYFVHGFAGLGSNWAALRARLQRSGVKATAPDLPGHGANTNDATDVESLVDWLVAELAAQPTPVHLVGHSLGAHVAVKAAVALPSKVALLTLIAPAGCGLDMNGRFTSGMTHAPGPGELAHLMRLLGPKAAALDWQALSAMAEELQSGRLKALADDMVRDNTQRIDTIAPLAALAGQVPVSAIFGLHDTIIPRDHVFNLPPHVACHMVDAGHMPHWDAVDAVAGIIARP</sequence>
<dbReference type="SUPFAM" id="SSF47005">
    <property type="entry name" value="Peripheral subunit-binding domain of 2-oxo acid dehydrogenase complex"/>
    <property type="match status" value="1"/>
</dbReference>
<dbReference type="InterPro" id="IPR011053">
    <property type="entry name" value="Single_hybrid_motif"/>
</dbReference>
<gene>
    <name evidence="9" type="ORF">SAMN05443551_2091</name>
</gene>
<dbReference type="Gene3D" id="2.40.50.100">
    <property type="match status" value="1"/>
</dbReference>
<comment type="cofactor">
    <cofactor evidence="1">
        <name>(R)-lipoate</name>
        <dbReference type="ChEBI" id="CHEBI:83088"/>
    </cofactor>
</comment>
<reference evidence="9 10" key="1">
    <citation type="submission" date="2016-11" db="EMBL/GenBank/DDBJ databases">
        <authorList>
            <person name="Jaros S."/>
            <person name="Januszkiewicz K."/>
            <person name="Wedrychowicz H."/>
        </authorList>
    </citation>
    <scope>NUCLEOTIDE SEQUENCE [LARGE SCALE GENOMIC DNA]</scope>
    <source>
        <strain evidence="9 10">DSM 29431</strain>
    </source>
</reference>
<dbReference type="InterPro" id="IPR000089">
    <property type="entry name" value="Biotin_lipoyl"/>
</dbReference>
<dbReference type="EMBL" id="FQXC01000002">
    <property type="protein sequence ID" value="SHH36363.1"/>
    <property type="molecule type" value="Genomic_DNA"/>
</dbReference>
<dbReference type="Gene3D" id="4.10.320.10">
    <property type="entry name" value="E3-binding domain"/>
    <property type="match status" value="1"/>
</dbReference>
<feature type="domain" description="Peripheral subunit-binding (PSBD)" evidence="8">
    <location>
        <begin position="122"/>
        <end position="159"/>
    </location>
</feature>
<dbReference type="Pfam" id="PF00364">
    <property type="entry name" value="Biotin_lipoyl"/>
    <property type="match status" value="1"/>
</dbReference>
<dbReference type="Gene3D" id="3.40.50.1820">
    <property type="entry name" value="alpha/beta hydrolase"/>
    <property type="match status" value="1"/>
</dbReference>
<dbReference type="InterPro" id="IPR029058">
    <property type="entry name" value="AB_hydrolase_fold"/>
</dbReference>
<proteinExistence type="inferred from homology"/>
<dbReference type="NCBIfam" id="NF011457">
    <property type="entry name" value="PRK14875.1"/>
    <property type="match status" value="1"/>
</dbReference>
<protein>
    <submittedName>
        <fullName evidence="9">Pyruvate dehydrogenase E2 component (Dihydrolipoamide acetyltransferase)</fullName>
    </submittedName>
</protein>
<feature type="region of interest" description="Disordered" evidence="6">
    <location>
        <begin position="82"/>
        <end position="124"/>
    </location>
</feature>
<dbReference type="CDD" id="cd06849">
    <property type="entry name" value="lipoyl_domain"/>
    <property type="match status" value="1"/>
</dbReference>
<dbReference type="InterPro" id="IPR036625">
    <property type="entry name" value="E3-bd_dom_sf"/>
</dbReference>
<evidence type="ECO:0000256" key="3">
    <source>
        <dbReference type="ARBA" id="ARBA00011484"/>
    </source>
</evidence>
<dbReference type="InterPro" id="IPR004167">
    <property type="entry name" value="PSBD"/>
</dbReference>
<dbReference type="OrthoDB" id="9804723at2"/>